<dbReference type="RefSeq" id="WP_101752930.1">
    <property type="nucleotide sequence ID" value="NZ_CP025430.1"/>
</dbReference>
<keyword evidence="3" id="KW-1185">Reference proteome</keyword>
<gene>
    <name evidence="2" type="ORF">CX676_12565</name>
</gene>
<sequence>MRGLIGRIMLGTGAALLLAAPAWAETRQALVIAGRAASQEIGQPGRDALAVSRALLAAGFDVRRLENPASLPEPPAEAPDVMLVYVSADLAQNDDGRAIALASGPVTLAELAARYPAAQQMVLAESCAVEPVAEPAEDEAKPGDAPAAALLAHSPAACAGSARLTTALLAALERPGAELADSLSGAGLPVATGSDWAGFTALVAQPKAAGGGTLILDAPLRPVSALTPTARPGALSAAGQAATSGVQIFNAAAPVQPLTGDRAARPTGAGLPEPSIIVGERPREDGVTPPTDSLAGSALGTSAEERARIRAEDPQAFASLLESGAFDPPADQMASAIQTDLQRMNCYTGRIDGDWGNGSRQAVDRYFQRAGGTAVTREAEVTLFRQIALRDDLRCPDVVVQPVVRNTPAASTRQPTTTRSTPARTTTQRQPVQPPRQTTPPPAAATTQPRINPNALGSGIFR</sequence>
<dbReference type="KEGG" id="pzh:CX676_12565"/>
<feature type="region of interest" description="Disordered" evidence="1">
    <location>
        <begin position="263"/>
        <end position="297"/>
    </location>
</feature>
<feature type="compositionally biased region" description="Pro residues" evidence="1">
    <location>
        <begin position="432"/>
        <end position="443"/>
    </location>
</feature>
<name>A0A2H5F027_9RHOB</name>
<dbReference type="EMBL" id="CP025430">
    <property type="protein sequence ID" value="AUH64901.1"/>
    <property type="molecule type" value="Genomic_DNA"/>
</dbReference>
<evidence type="ECO:0000256" key="1">
    <source>
        <dbReference type="SAM" id="MobiDB-lite"/>
    </source>
</evidence>
<proteinExistence type="predicted"/>
<protein>
    <recommendedName>
        <fullName evidence="4">Caspase family p20 domain-containing protein</fullName>
    </recommendedName>
</protein>
<evidence type="ECO:0000313" key="2">
    <source>
        <dbReference type="EMBL" id="AUH64901.1"/>
    </source>
</evidence>
<dbReference type="OrthoDB" id="321999at2"/>
<evidence type="ECO:0000313" key="3">
    <source>
        <dbReference type="Proteomes" id="UP000234530"/>
    </source>
</evidence>
<accession>A0A2H5F027</accession>
<feature type="compositionally biased region" description="Low complexity" evidence="1">
    <location>
        <begin position="407"/>
        <end position="431"/>
    </location>
</feature>
<feature type="region of interest" description="Disordered" evidence="1">
    <location>
        <begin position="406"/>
        <end position="462"/>
    </location>
</feature>
<dbReference type="AlphaFoldDB" id="A0A2H5F027"/>
<dbReference type="Proteomes" id="UP000234530">
    <property type="component" value="Chromosome"/>
</dbReference>
<reference evidence="2 3" key="1">
    <citation type="journal article" date="2013" name="Antonie Van Leeuwenhoek">
        <title>Paracoccus zhejiangensis sp. nov., isolated from activated sludge in wastewater-treatment system.</title>
        <authorList>
            <person name="Wu Z.G."/>
            <person name="Zhang D.F."/>
            <person name="Liu Y.L."/>
            <person name="Wang F."/>
            <person name="Jiang X."/>
            <person name="Li C."/>
            <person name="Li S.P."/>
            <person name="Hong Q."/>
            <person name="Li W.J."/>
        </authorList>
    </citation>
    <scope>NUCLEOTIDE SEQUENCE [LARGE SCALE GENOMIC DNA]</scope>
    <source>
        <strain evidence="2 3">J6</strain>
    </source>
</reference>
<evidence type="ECO:0008006" key="4">
    <source>
        <dbReference type="Google" id="ProtNLM"/>
    </source>
</evidence>
<organism evidence="2 3">
    <name type="scientific">Paracoccus zhejiangensis</name>
    <dbReference type="NCBI Taxonomy" id="1077935"/>
    <lineage>
        <taxon>Bacteria</taxon>
        <taxon>Pseudomonadati</taxon>
        <taxon>Pseudomonadota</taxon>
        <taxon>Alphaproteobacteria</taxon>
        <taxon>Rhodobacterales</taxon>
        <taxon>Paracoccaceae</taxon>
        <taxon>Paracoccus</taxon>
    </lineage>
</organism>